<dbReference type="GeneID" id="65560731"/>
<dbReference type="RefSeq" id="WP_218258266.1">
    <property type="nucleotide sequence ID" value="NZ_CP077713.1"/>
</dbReference>
<dbReference type="EMBL" id="CP077715">
    <property type="protein sequence ID" value="QXJ32667.1"/>
    <property type="molecule type" value="Genomic_DNA"/>
</dbReference>
<reference evidence="2 3" key="1">
    <citation type="journal article" date="2021" name="Environ. Microbiol.">
        <title>New insights into the diversity and evolution of the archaeal mobilome from three complete genomes of Saccharolobus shibatae.</title>
        <authorList>
            <person name="Medvedeva S."/>
            <person name="Brandt D."/>
            <person name="Cvirkaite-Krupovic V."/>
            <person name="Liu Y."/>
            <person name="Severinov K."/>
            <person name="Ishino S."/>
            <person name="Ishino Y."/>
            <person name="Prangishvili D."/>
            <person name="Kalinowski J."/>
            <person name="Krupovic M."/>
        </authorList>
    </citation>
    <scope>NUCLEOTIDE SEQUENCE [LARGE SCALE GENOMIC DNA]</scope>
    <source>
        <strain evidence="1">BEU9</strain>
        <strain evidence="2 3">S38A</strain>
    </source>
</reference>
<evidence type="ECO:0000313" key="1">
    <source>
        <dbReference type="EMBL" id="QXJ32667.1"/>
    </source>
</evidence>
<dbReference type="Proteomes" id="UP000694036">
    <property type="component" value="Chromosome"/>
</dbReference>
<evidence type="ECO:0000313" key="2">
    <source>
        <dbReference type="EMBL" id="QXJ35791.1"/>
    </source>
</evidence>
<name>A0A8F5H049_9CREN</name>
<evidence type="ECO:0000313" key="3">
    <source>
        <dbReference type="Proteomes" id="UP000694036"/>
    </source>
</evidence>
<accession>A0A8F5H049</accession>
<proteinExistence type="predicted"/>
<gene>
    <name evidence="1" type="ORF">J5U21_02318</name>
    <name evidence="2" type="ORF">J5U22_02338</name>
</gene>
<organism evidence="2 3">
    <name type="scientific">Saccharolobus shibatae</name>
    <dbReference type="NCBI Taxonomy" id="2286"/>
    <lineage>
        <taxon>Archaea</taxon>
        <taxon>Thermoproteota</taxon>
        <taxon>Thermoprotei</taxon>
        <taxon>Sulfolobales</taxon>
        <taxon>Sulfolobaceae</taxon>
        <taxon>Saccharolobus</taxon>
    </lineage>
</organism>
<dbReference type="EMBL" id="CP077713">
    <property type="protein sequence ID" value="QXJ35791.1"/>
    <property type="molecule type" value="Genomic_DNA"/>
</dbReference>
<protein>
    <submittedName>
        <fullName evidence="2">Uncharacterized protein</fullName>
    </submittedName>
</protein>
<keyword evidence="3" id="KW-1185">Reference proteome</keyword>
<sequence length="62" mass="7216">MVVLDKLLNTLKEITNNLNFVKNGYDLDNWKNQMATLHGLQIQAQIFLDIIQRLLPNMGIIY</sequence>
<dbReference type="Proteomes" id="UP000693941">
    <property type="component" value="Chromosome"/>
</dbReference>
<dbReference type="AlphaFoldDB" id="A0A8F5H049"/>